<organism evidence="3 4">
    <name type="scientific">Kipferlia bialata</name>
    <dbReference type="NCBI Taxonomy" id="797122"/>
    <lineage>
        <taxon>Eukaryota</taxon>
        <taxon>Metamonada</taxon>
        <taxon>Carpediemonas-like organisms</taxon>
        <taxon>Kipferlia</taxon>
    </lineage>
</organism>
<dbReference type="Proteomes" id="UP000265618">
    <property type="component" value="Unassembled WGS sequence"/>
</dbReference>
<evidence type="ECO:0000313" key="4">
    <source>
        <dbReference type="Proteomes" id="UP000265618"/>
    </source>
</evidence>
<dbReference type="EMBL" id="BDIP01000147">
    <property type="protein sequence ID" value="GIQ80334.1"/>
    <property type="molecule type" value="Genomic_DNA"/>
</dbReference>
<keyword evidence="2" id="KW-0472">Membrane</keyword>
<gene>
    <name evidence="3" type="ORF">KIPB_001114</name>
</gene>
<sequence>MGDGRVRPKPHIGERTLEPMPNRPAMPHSMPRTVVVKRSGRRTARMRLIASIVLFIVLLPVLVWVYAFILSGLAITMSSTGSIKAEDILLADHEWSTMTVTDLTTTTSTSETLSVTGALSTSTLSVDGTATAAALSLSFADSSATPAGAAAGSYASAVRTSAKGLSGSGEGVSIGSDASSHPSLSRKSFLGSQVTKAANAFEITTGYDATSGLPSVSFDIDGVTSIYIEGDTVSIPTLSLDAISSIAVSGASHSMFSSVTDSASVTVAGLGTESTGSLVLQSGTSSESITLSALNAYQGKGTGLSVTVGDDPDDILFEVRQSTTTDSTTDTCGTLYVEGVLVTDSVHVTTLSASTLDIEEILISQADSDSGFGLTASTGHDAYFSLTSADTGNGYKMESSFETDPPVFSLLYTDGMTDYPAYTMSRVSTSNAMAIQGTLSVEGSLLTVGGLVDGFSIAMPTTSAAGSDFTLSGQPSSISGGNVVIMGGESDTTGGDVSIVGGEGTTTDGSLYLGTSDTSSVTIGASGTPTSVQGSISVTSSLTVGSNVYIGTSQAANLSISRLATTADAGRLTIAGQQSTAGTGGAIYIDGGVGATASGDVHIARSTGNVQIGDSGRTAYVHGMLSVAQQASFGPTDSTGPVLTIANSDGSDVTGIEVTVESTTATDTTGAPLAITAGVGADTGGSIDISGGTGILHQGSVSVSGETVSLNNILSVTESTVVIDATTTTFGGEVVLEQSLTIGTASEAFTLSRPSTSGVAQPLIVAGQDTAGDSETGGTLQLVGGSSSTGKGGSVYVDGGTGGEAAGTVYLGQTSAGVYLGPPSTAGVTLMGTGAILGSDALDYTLSRPTAESTMDGSATYILGQGGDAGKSGGTLVLSAGDCGLPYPGDPSLPLGGDLKLDAGAGVGQEQSGVVYVGTENALSVSLSHAAGSVVVNSPLSVESSILSVSDSLSLSVGDTNSAGTISIGSDAGIVTDIVLGSADTSGTVSIESPLYLSKELYLSSTGTFTLSRVATTEAGGETIITGQDSDISGGDITIQAGSGPVSGSLYLDAGAGSDGYVRLGGEADKVVVDGLLYANYGMVVSGDILLERPDDATDTINMSPSSRPTSSDGTQVVLAAGAASGYGGTLALSGGAGLHSQVGVGGDITVDAGVGPLSNGVVYVGASSGSIRIGTLAPEGDGDSATYIASHDLYLGDPLSLTSDDTAYLTNPEYTIQRVAARSGYAGSDTTLRGQASNMTGGDVMVEGGECTASGGGSGGAVHVRQGESCGGGVYIGDTGGDVHVGGESPLDGTVYINRPASFKEDVTVEGTGLVLGSRLDGEADFTISMEAGAWDETVLVSPSFRIEGQDVSVAYPADTLPDAVDAYTAGDVVVVGGTASVSTGTKDTGGTVLIQGGSGYTGGDVSIEGGEAGIGGTGGSVVVGASSGTTGVSLGALTVPTSVVGTLIVSGEVVMEDTLSLEGGSLSLSTGSDTPKADTFTVSMPRVAVVPGTVTGSLDLEGIYNQSDYPGEGQGTVRVNYEGRGDVVLGGNTYVLGDTLEIGEVEEAVTISLPSDSNATADHKAASLTVKGATASHQLGGDVYITGGSGSTVGGTVFIDGGDASESGSVCIGCDALSDTESVTIVPDTSVTGTLTVDSGFISLGTDATLTGQQVTIGRPVIDASAVSSTPATAGTTTISGQDVLASPTNPGAVSPGDLRLVAGCDSDGATCGTVEVGSTVGEFLVHGDVVFGGESLSLGDELDAGESYTIARGGTGSLVVAGHESAAAEGGEVTMTGGAGATGGNVYLVGGEATTGVVTDMGSVSIGETTTAEVLIGGASVPTSVGGTLYVEDGVTAPSVHSLAGESLLLDADVNVTIGHSSGDYVEILSELQTTTVRSMESFSLYSGDSDLFLTSDSASGDVTIGSTTSGSATLYTTSPLDALSGEKLLLGQASAGVTVASASTATTILGDMYTEGTVYGHRLLATVDQGGSLTMNAIDGQVYIGASSTDVEVGNPSNTVSLTVRGDGAELGEDETDFSLTRPVSFSAGHQFNILGQDGAFEKDGGDVVITGGNAGATETYSVLDPFGGSVTIDAGTGRYDTLAGTVSLGAIEATSVVISRAAGLTQIRSNLNVRGTVYSSLPDFVIEANYGAIQIGTDLDTTLGTEASTTEVRIAHDGVPTYIDHTLDLTGTFTALATETILEGTTLTVSKAGNGDYTIQMEASSSVVAPADVGNLIIEGFVNGSGGEDGEVHISPVSTGRVKVFPETEHHHNIELWTQDDFTISHMANSSAVSRSLSILGAEGGNNGGDIVIRAGDGIAAGSLYLDSGTNTVGDASVVEIGASALSTTILSDVISAQDLHVHGTLLELGNSNSTPFTLRREDTTGSTVSSFVIIGQDSDVVGGDLELQPGCDSAEGNCGTVVIGRNAADTQILADLRVYGDRLDLDCSEDFTIEKAGDSKSLVVRTADCDVAGACNDIEILFGNNSNVGGTDGTIFLGGLGVTVDEAGTVDIGQNTAGVLIGTSTIDTTVRGVLHVVDNVDTPIVQNIDAGLVVTAKDDTPVTIGNSVNSVSNPSVQLMGQRIEYGEVDQDVIFTRPTSTDSGFTTTIAGQDGTTDKSGGDLILRAGSSPTSVLTEGGDTYLWAGETSANVAADVVIGSEHFAQLTIHPETGVVVLDDLEGSHLVSHSGENLV</sequence>
<feature type="non-terminal residue" evidence="3">
    <location>
        <position position="1"/>
    </location>
</feature>
<feature type="region of interest" description="Disordered" evidence="1">
    <location>
        <begin position="166"/>
        <end position="185"/>
    </location>
</feature>
<evidence type="ECO:0000256" key="1">
    <source>
        <dbReference type="SAM" id="MobiDB-lite"/>
    </source>
</evidence>
<evidence type="ECO:0000313" key="3">
    <source>
        <dbReference type="EMBL" id="GIQ80334.1"/>
    </source>
</evidence>
<evidence type="ECO:0000256" key="2">
    <source>
        <dbReference type="SAM" id="Phobius"/>
    </source>
</evidence>
<proteinExistence type="predicted"/>
<keyword evidence="4" id="KW-1185">Reference proteome</keyword>
<comment type="caution">
    <text evidence="3">The sequence shown here is derived from an EMBL/GenBank/DDBJ whole genome shotgun (WGS) entry which is preliminary data.</text>
</comment>
<accession>A0A9K3CNH7</accession>
<protein>
    <submittedName>
        <fullName evidence="3">Uncharacterized protein</fullName>
    </submittedName>
</protein>
<reference evidence="3 4" key="1">
    <citation type="journal article" date="2018" name="PLoS ONE">
        <title>The draft genome of Kipferlia bialata reveals reductive genome evolution in fornicate parasites.</title>
        <authorList>
            <person name="Tanifuji G."/>
            <person name="Takabayashi S."/>
            <person name="Kume K."/>
            <person name="Takagi M."/>
            <person name="Nakayama T."/>
            <person name="Kamikawa R."/>
            <person name="Inagaki Y."/>
            <person name="Hashimoto T."/>
        </authorList>
    </citation>
    <scope>NUCLEOTIDE SEQUENCE [LARGE SCALE GENOMIC DNA]</scope>
    <source>
        <strain evidence="3">NY0173</strain>
    </source>
</reference>
<feature type="transmembrane region" description="Helical" evidence="2">
    <location>
        <begin position="48"/>
        <end position="69"/>
    </location>
</feature>
<name>A0A9K3CNH7_9EUKA</name>
<keyword evidence="2" id="KW-0812">Transmembrane</keyword>
<keyword evidence="2" id="KW-1133">Transmembrane helix</keyword>
<feature type="compositionally biased region" description="Basic and acidic residues" evidence="1">
    <location>
        <begin position="1"/>
        <end position="17"/>
    </location>
</feature>
<feature type="region of interest" description="Disordered" evidence="1">
    <location>
        <begin position="1"/>
        <end position="29"/>
    </location>
</feature>
<feature type="compositionally biased region" description="Polar residues" evidence="1">
    <location>
        <begin position="176"/>
        <end position="185"/>
    </location>
</feature>